<dbReference type="PANTHER" id="PTHR43133">
    <property type="entry name" value="RNA POLYMERASE ECF-TYPE SIGMA FACTO"/>
    <property type="match status" value="1"/>
</dbReference>
<dbReference type="Pfam" id="PF08281">
    <property type="entry name" value="Sigma70_r4_2"/>
    <property type="match status" value="1"/>
</dbReference>
<dbReference type="InterPro" id="IPR014284">
    <property type="entry name" value="RNA_pol_sigma-70_dom"/>
</dbReference>
<reference evidence="9" key="1">
    <citation type="journal article" date="2019" name="Int. J. Syst. Evol. Microbiol.">
        <title>The Global Catalogue of Microorganisms (GCM) 10K type strain sequencing project: providing services to taxonomists for standard genome sequencing and annotation.</title>
        <authorList>
            <consortium name="The Broad Institute Genomics Platform"/>
            <consortium name="The Broad Institute Genome Sequencing Center for Infectious Disease"/>
            <person name="Wu L."/>
            <person name="Ma J."/>
        </authorList>
    </citation>
    <scope>NUCLEOTIDE SEQUENCE [LARGE SCALE GENOMIC DNA]</scope>
    <source>
        <strain evidence="9">CGMCC 4.1467</strain>
    </source>
</reference>
<evidence type="ECO:0000256" key="3">
    <source>
        <dbReference type="ARBA" id="ARBA00023082"/>
    </source>
</evidence>
<accession>A0ABW2L0V1</accession>
<name>A0ABW2L0V1_9BACT</name>
<proteinExistence type="inferred from homology"/>
<dbReference type="NCBIfam" id="TIGR02937">
    <property type="entry name" value="sigma70-ECF"/>
    <property type="match status" value="1"/>
</dbReference>
<dbReference type="Pfam" id="PF04542">
    <property type="entry name" value="Sigma70_r2"/>
    <property type="match status" value="1"/>
</dbReference>
<comment type="caution">
    <text evidence="8">The sequence shown here is derived from an EMBL/GenBank/DDBJ whole genome shotgun (WGS) entry which is preliminary data.</text>
</comment>
<evidence type="ECO:0000256" key="2">
    <source>
        <dbReference type="ARBA" id="ARBA00023015"/>
    </source>
</evidence>
<dbReference type="Proteomes" id="UP001596472">
    <property type="component" value="Unassembled WGS sequence"/>
</dbReference>
<dbReference type="InterPro" id="IPR013324">
    <property type="entry name" value="RNA_pol_sigma_r3/r4-like"/>
</dbReference>
<evidence type="ECO:0000259" key="7">
    <source>
        <dbReference type="Pfam" id="PF08281"/>
    </source>
</evidence>
<evidence type="ECO:0000259" key="6">
    <source>
        <dbReference type="Pfam" id="PF04542"/>
    </source>
</evidence>
<gene>
    <name evidence="8" type="ORF">ACFQY0_02005</name>
</gene>
<keyword evidence="3" id="KW-0731">Sigma factor</keyword>
<keyword evidence="5" id="KW-0804">Transcription</keyword>
<feature type="domain" description="RNA polymerase sigma-70 region 2" evidence="6">
    <location>
        <begin position="9"/>
        <end position="78"/>
    </location>
</feature>
<dbReference type="InterPro" id="IPR013249">
    <property type="entry name" value="RNA_pol_sigma70_r4_t2"/>
</dbReference>
<keyword evidence="2" id="KW-0805">Transcription regulation</keyword>
<comment type="similarity">
    <text evidence="1">Belongs to the sigma-70 factor family. ECF subfamily.</text>
</comment>
<protein>
    <submittedName>
        <fullName evidence="8">RNA polymerase sigma factor</fullName>
    </submittedName>
</protein>
<evidence type="ECO:0000313" key="8">
    <source>
        <dbReference type="EMBL" id="MFC7335937.1"/>
    </source>
</evidence>
<dbReference type="Gene3D" id="1.10.1740.10">
    <property type="match status" value="1"/>
</dbReference>
<evidence type="ECO:0000256" key="4">
    <source>
        <dbReference type="ARBA" id="ARBA00023125"/>
    </source>
</evidence>
<evidence type="ECO:0000313" key="9">
    <source>
        <dbReference type="Proteomes" id="UP001596472"/>
    </source>
</evidence>
<sequence>MTRNDLEELVEAHQTELFRYLRFIGADYALAEDLLQETYLRAFKSVAAPGLDDLNHRRAWLRRIAHNLFVDHCRRRSRSPVSFSSEEAETAEVFWKSNFYRYNEGFGCMEALEECMKKLSTSQRELIDAFYAARKSRDEIASSLGISSSGVKAALRRIRTALGECIQHRLSEA</sequence>
<evidence type="ECO:0000256" key="1">
    <source>
        <dbReference type="ARBA" id="ARBA00010641"/>
    </source>
</evidence>
<dbReference type="EMBL" id="JBHTBS010000001">
    <property type="protein sequence ID" value="MFC7335937.1"/>
    <property type="molecule type" value="Genomic_DNA"/>
</dbReference>
<organism evidence="8 9">
    <name type="scientific">Haloferula chungangensis</name>
    <dbReference type="NCBI Taxonomy" id="1048331"/>
    <lineage>
        <taxon>Bacteria</taxon>
        <taxon>Pseudomonadati</taxon>
        <taxon>Verrucomicrobiota</taxon>
        <taxon>Verrucomicrobiia</taxon>
        <taxon>Verrucomicrobiales</taxon>
        <taxon>Verrucomicrobiaceae</taxon>
        <taxon>Haloferula</taxon>
    </lineage>
</organism>
<keyword evidence="4" id="KW-0238">DNA-binding</keyword>
<dbReference type="PANTHER" id="PTHR43133:SF8">
    <property type="entry name" value="RNA POLYMERASE SIGMA FACTOR HI_1459-RELATED"/>
    <property type="match status" value="1"/>
</dbReference>
<dbReference type="SUPFAM" id="SSF88946">
    <property type="entry name" value="Sigma2 domain of RNA polymerase sigma factors"/>
    <property type="match status" value="1"/>
</dbReference>
<dbReference type="InterPro" id="IPR013325">
    <property type="entry name" value="RNA_pol_sigma_r2"/>
</dbReference>
<dbReference type="InterPro" id="IPR036388">
    <property type="entry name" value="WH-like_DNA-bd_sf"/>
</dbReference>
<dbReference type="SUPFAM" id="SSF88659">
    <property type="entry name" value="Sigma3 and sigma4 domains of RNA polymerase sigma factors"/>
    <property type="match status" value="1"/>
</dbReference>
<dbReference type="InterPro" id="IPR039425">
    <property type="entry name" value="RNA_pol_sigma-70-like"/>
</dbReference>
<dbReference type="Gene3D" id="1.10.10.10">
    <property type="entry name" value="Winged helix-like DNA-binding domain superfamily/Winged helix DNA-binding domain"/>
    <property type="match status" value="1"/>
</dbReference>
<feature type="domain" description="RNA polymerase sigma factor 70 region 4 type 2" evidence="7">
    <location>
        <begin position="110"/>
        <end position="162"/>
    </location>
</feature>
<dbReference type="InterPro" id="IPR007627">
    <property type="entry name" value="RNA_pol_sigma70_r2"/>
</dbReference>
<evidence type="ECO:0000256" key="5">
    <source>
        <dbReference type="ARBA" id="ARBA00023163"/>
    </source>
</evidence>
<keyword evidence="9" id="KW-1185">Reference proteome</keyword>
<dbReference type="RefSeq" id="WP_379708544.1">
    <property type="nucleotide sequence ID" value="NZ_JBHTBS010000001.1"/>
</dbReference>